<name>A0A426YJ74_ENSVE</name>
<evidence type="ECO:0000313" key="1">
    <source>
        <dbReference type="EMBL" id="RRT51720.1"/>
    </source>
</evidence>
<dbReference type="AlphaFoldDB" id="A0A426YJ74"/>
<reference evidence="1 2" key="1">
    <citation type="journal article" date="2014" name="Agronomy (Basel)">
        <title>A Draft Genome Sequence for Ensete ventricosum, the Drought-Tolerant Tree Against Hunger.</title>
        <authorList>
            <person name="Harrison J."/>
            <person name="Moore K.A."/>
            <person name="Paszkiewicz K."/>
            <person name="Jones T."/>
            <person name="Grant M."/>
            <person name="Ambacheew D."/>
            <person name="Muzemil S."/>
            <person name="Studholme D.J."/>
        </authorList>
    </citation>
    <scope>NUCLEOTIDE SEQUENCE [LARGE SCALE GENOMIC DNA]</scope>
</reference>
<accession>A0A426YJ74</accession>
<proteinExistence type="predicted"/>
<dbReference type="EMBL" id="AMZH03012074">
    <property type="protein sequence ID" value="RRT51720.1"/>
    <property type="molecule type" value="Genomic_DNA"/>
</dbReference>
<organism evidence="1 2">
    <name type="scientific">Ensete ventricosum</name>
    <name type="common">Abyssinian banana</name>
    <name type="synonym">Musa ensete</name>
    <dbReference type="NCBI Taxonomy" id="4639"/>
    <lineage>
        <taxon>Eukaryota</taxon>
        <taxon>Viridiplantae</taxon>
        <taxon>Streptophyta</taxon>
        <taxon>Embryophyta</taxon>
        <taxon>Tracheophyta</taxon>
        <taxon>Spermatophyta</taxon>
        <taxon>Magnoliopsida</taxon>
        <taxon>Liliopsida</taxon>
        <taxon>Zingiberales</taxon>
        <taxon>Musaceae</taxon>
        <taxon>Ensete</taxon>
    </lineage>
</organism>
<comment type="caution">
    <text evidence="1">The sequence shown here is derived from an EMBL/GenBank/DDBJ whole genome shotgun (WGS) entry which is preliminary data.</text>
</comment>
<sequence>ASLPNRWPPSPFLLNHSHSHIRILTFLPSRPQPTSPIVALAVAATSSSVVPSPITVTPSSSPPSFAAPFFLPCCRSRPSLPSLSPLSIVGPLLLLSNAHQLPALAILAACWALLTMPLPPPLPLLPLLPQLLLIAPLATTPPYCHRYPSLLLTRLT</sequence>
<dbReference type="Proteomes" id="UP000287651">
    <property type="component" value="Unassembled WGS sequence"/>
</dbReference>
<gene>
    <name evidence="1" type="ORF">B296_00025652</name>
</gene>
<feature type="non-terminal residue" evidence="1">
    <location>
        <position position="1"/>
    </location>
</feature>
<evidence type="ECO:0000313" key="2">
    <source>
        <dbReference type="Proteomes" id="UP000287651"/>
    </source>
</evidence>
<protein>
    <submittedName>
        <fullName evidence="1">Uncharacterized protein</fullName>
    </submittedName>
</protein>